<evidence type="ECO:0000313" key="6">
    <source>
        <dbReference type="EMBL" id="GGW61867.1"/>
    </source>
</evidence>
<reference evidence="7" key="1">
    <citation type="journal article" date="2019" name="Int. J. Syst. Evol. Microbiol.">
        <title>The Global Catalogue of Microorganisms (GCM) 10K type strain sequencing project: providing services to taxonomists for standard genome sequencing and annotation.</title>
        <authorList>
            <consortium name="The Broad Institute Genomics Platform"/>
            <consortium name="The Broad Institute Genome Sequencing Center for Infectious Disease"/>
            <person name="Wu L."/>
            <person name="Ma J."/>
        </authorList>
    </citation>
    <scope>NUCLEOTIDE SEQUENCE [LARGE SCALE GENOMIC DNA]</scope>
    <source>
        <strain evidence="7">KCTC 22157</strain>
    </source>
</reference>
<gene>
    <name evidence="6" type="ORF">GCM10007158_23460</name>
</gene>
<keyword evidence="4" id="KW-0804">Transcription</keyword>
<evidence type="ECO:0000256" key="4">
    <source>
        <dbReference type="ARBA" id="ARBA00023163"/>
    </source>
</evidence>
<dbReference type="Pfam" id="PF03466">
    <property type="entry name" value="LysR_substrate"/>
    <property type="match status" value="1"/>
</dbReference>
<organism evidence="6 7">
    <name type="scientific">Halomonas johnsoniae</name>
    <dbReference type="NCBI Taxonomy" id="502832"/>
    <lineage>
        <taxon>Bacteria</taxon>
        <taxon>Pseudomonadati</taxon>
        <taxon>Pseudomonadota</taxon>
        <taxon>Gammaproteobacteria</taxon>
        <taxon>Oceanospirillales</taxon>
        <taxon>Halomonadaceae</taxon>
        <taxon>Halomonas</taxon>
    </lineage>
</organism>
<dbReference type="SUPFAM" id="SSF46785">
    <property type="entry name" value="Winged helix' DNA-binding domain"/>
    <property type="match status" value="1"/>
</dbReference>
<evidence type="ECO:0000256" key="1">
    <source>
        <dbReference type="ARBA" id="ARBA00009437"/>
    </source>
</evidence>
<dbReference type="Gene3D" id="3.40.190.10">
    <property type="entry name" value="Periplasmic binding protein-like II"/>
    <property type="match status" value="2"/>
</dbReference>
<keyword evidence="3" id="KW-0238">DNA-binding</keyword>
<dbReference type="PANTHER" id="PTHR30126:SF77">
    <property type="entry name" value="TRANSCRIPTIONAL REGULATORY PROTEIN"/>
    <property type="match status" value="1"/>
</dbReference>
<dbReference type="PROSITE" id="PS50931">
    <property type="entry name" value="HTH_LYSR"/>
    <property type="match status" value="1"/>
</dbReference>
<proteinExistence type="inferred from homology"/>
<comment type="caution">
    <text evidence="6">The sequence shown here is derived from an EMBL/GenBank/DDBJ whole genome shotgun (WGS) entry which is preliminary data.</text>
</comment>
<evidence type="ECO:0000313" key="7">
    <source>
        <dbReference type="Proteomes" id="UP000647585"/>
    </source>
</evidence>
<evidence type="ECO:0000259" key="5">
    <source>
        <dbReference type="PROSITE" id="PS50931"/>
    </source>
</evidence>
<accession>A0ABQ2WPN6</accession>
<dbReference type="InterPro" id="IPR005119">
    <property type="entry name" value="LysR_subst-bd"/>
</dbReference>
<keyword evidence="2" id="KW-0805">Transcription regulation</keyword>
<dbReference type="Proteomes" id="UP000647585">
    <property type="component" value="Unassembled WGS sequence"/>
</dbReference>
<name>A0ABQ2WPN6_9GAMM</name>
<dbReference type="InterPro" id="IPR036390">
    <property type="entry name" value="WH_DNA-bd_sf"/>
</dbReference>
<dbReference type="SUPFAM" id="SSF53850">
    <property type="entry name" value="Periplasmic binding protein-like II"/>
    <property type="match status" value="1"/>
</dbReference>
<evidence type="ECO:0000256" key="3">
    <source>
        <dbReference type="ARBA" id="ARBA00023125"/>
    </source>
</evidence>
<dbReference type="Pfam" id="PF00126">
    <property type="entry name" value="HTH_1"/>
    <property type="match status" value="1"/>
</dbReference>
<evidence type="ECO:0000256" key="2">
    <source>
        <dbReference type="ARBA" id="ARBA00023015"/>
    </source>
</evidence>
<dbReference type="PRINTS" id="PR00039">
    <property type="entry name" value="HTHLYSR"/>
</dbReference>
<dbReference type="InterPro" id="IPR000847">
    <property type="entry name" value="LysR_HTH_N"/>
</dbReference>
<comment type="similarity">
    <text evidence="1">Belongs to the LysR transcriptional regulatory family.</text>
</comment>
<keyword evidence="7" id="KW-1185">Reference proteome</keyword>
<feature type="domain" description="HTH lysR-type" evidence="5">
    <location>
        <begin position="21"/>
        <end position="78"/>
    </location>
</feature>
<dbReference type="InterPro" id="IPR036388">
    <property type="entry name" value="WH-like_DNA-bd_sf"/>
</dbReference>
<dbReference type="PANTHER" id="PTHR30126">
    <property type="entry name" value="HTH-TYPE TRANSCRIPTIONAL REGULATOR"/>
    <property type="match status" value="1"/>
</dbReference>
<protein>
    <submittedName>
        <fullName evidence="6">Transcriptional regulator</fullName>
    </submittedName>
</protein>
<dbReference type="Gene3D" id="1.10.10.10">
    <property type="entry name" value="Winged helix-like DNA-binding domain superfamily/Winged helix DNA-binding domain"/>
    <property type="match status" value="1"/>
</dbReference>
<dbReference type="CDD" id="cd05466">
    <property type="entry name" value="PBP2_LTTR_substrate"/>
    <property type="match status" value="1"/>
</dbReference>
<dbReference type="EMBL" id="BMXO01000011">
    <property type="protein sequence ID" value="GGW61867.1"/>
    <property type="molecule type" value="Genomic_DNA"/>
</dbReference>
<sequence>MPALRRGILWLSRYGWLGIMLDFKELDAFVWAVKLGSFRKAALRLHITQPSVSERISRLENSVGDILLERSARPIQPTMRGREFYLHAERLLAQREEALKLFDNDETFSAPLRLGTIETIAHSWFPTFMQQLTARYPALIIELTVDYSPALNERLLSNELDVLLAMNGYLPTEQIEYDTLSPYEMGMFVSPRHARLLGEHPDAWASSLPFISFGKLARPYEELLRYLSDQGVRQPRIHSVSTLMTIVRLTVEGLGIGALPVATVLEEWRRGELYRLALPAPLPAMHYDVIWRTANHSRFCRSVGCLAQECARGYAHDKQSEICHTASIGRWVTPGVLPSHPVASSLSK</sequence>